<organism evidence="14">
    <name type="scientific">uncultured Thiotrichaceae bacterium</name>
    <dbReference type="NCBI Taxonomy" id="298394"/>
    <lineage>
        <taxon>Bacteria</taxon>
        <taxon>Pseudomonadati</taxon>
        <taxon>Pseudomonadota</taxon>
        <taxon>Gammaproteobacteria</taxon>
        <taxon>Thiotrichales</taxon>
        <taxon>Thiotrichaceae</taxon>
        <taxon>environmental samples</taxon>
    </lineage>
</organism>
<keyword evidence="6" id="KW-0808">Transferase</keyword>
<evidence type="ECO:0000256" key="2">
    <source>
        <dbReference type="ARBA" id="ARBA00004651"/>
    </source>
</evidence>
<proteinExistence type="predicted"/>
<feature type="domain" description="Histidine kinase" evidence="12">
    <location>
        <begin position="350"/>
        <end position="563"/>
    </location>
</feature>
<dbReference type="SMART" id="SM00388">
    <property type="entry name" value="HisKA"/>
    <property type="match status" value="1"/>
</dbReference>
<evidence type="ECO:0000259" key="13">
    <source>
        <dbReference type="PROSITE" id="PS50885"/>
    </source>
</evidence>
<dbReference type="GO" id="GO:0005886">
    <property type="term" value="C:plasma membrane"/>
    <property type="evidence" value="ECO:0007669"/>
    <property type="project" value="UniProtKB-SubCell"/>
</dbReference>
<dbReference type="InterPro" id="IPR050980">
    <property type="entry name" value="2C_sensor_his_kinase"/>
</dbReference>
<dbReference type="InterPro" id="IPR003661">
    <property type="entry name" value="HisK_dim/P_dom"/>
</dbReference>
<dbReference type="PRINTS" id="PR00344">
    <property type="entry name" value="BCTRLSENSOR"/>
</dbReference>
<feature type="compositionally biased region" description="Basic and acidic residues" evidence="10">
    <location>
        <begin position="104"/>
        <end position="118"/>
    </location>
</feature>
<dbReference type="GO" id="GO:0005524">
    <property type="term" value="F:ATP binding"/>
    <property type="evidence" value="ECO:0007669"/>
    <property type="project" value="UniProtKB-KW"/>
</dbReference>
<dbReference type="InterPro" id="IPR036097">
    <property type="entry name" value="HisK_dim/P_sf"/>
</dbReference>
<evidence type="ECO:0000256" key="4">
    <source>
        <dbReference type="ARBA" id="ARBA00022475"/>
    </source>
</evidence>
<dbReference type="Pfam" id="PF00512">
    <property type="entry name" value="HisKA"/>
    <property type="match status" value="1"/>
</dbReference>
<dbReference type="CDD" id="cd00082">
    <property type="entry name" value="HisKA"/>
    <property type="match status" value="1"/>
</dbReference>
<feature type="region of interest" description="Disordered" evidence="10">
    <location>
        <begin position="104"/>
        <end position="136"/>
    </location>
</feature>
<dbReference type="SUPFAM" id="SSF55874">
    <property type="entry name" value="ATPase domain of HSP90 chaperone/DNA topoisomerase II/histidine kinase"/>
    <property type="match status" value="1"/>
</dbReference>
<evidence type="ECO:0000256" key="11">
    <source>
        <dbReference type="SAM" id="Phobius"/>
    </source>
</evidence>
<keyword evidence="4" id="KW-1003">Cell membrane</keyword>
<dbReference type="AlphaFoldDB" id="A0A6S6S0G9"/>
<evidence type="ECO:0000256" key="7">
    <source>
        <dbReference type="ARBA" id="ARBA00022741"/>
    </source>
</evidence>
<dbReference type="PROSITE" id="PS50885">
    <property type="entry name" value="HAMP"/>
    <property type="match status" value="1"/>
</dbReference>
<dbReference type="PROSITE" id="PS50109">
    <property type="entry name" value="HIS_KIN"/>
    <property type="match status" value="1"/>
</dbReference>
<keyword evidence="9" id="KW-0067">ATP-binding</keyword>
<protein>
    <recommendedName>
        <fullName evidence="3">histidine kinase</fullName>
        <ecNumber evidence="3">2.7.13.3</ecNumber>
    </recommendedName>
</protein>
<dbReference type="InterPro" id="IPR003660">
    <property type="entry name" value="HAMP_dom"/>
</dbReference>
<feature type="compositionally biased region" description="Polar residues" evidence="10">
    <location>
        <begin position="119"/>
        <end position="128"/>
    </location>
</feature>
<dbReference type="Pfam" id="PF02518">
    <property type="entry name" value="HATPase_c"/>
    <property type="match status" value="1"/>
</dbReference>
<keyword evidence="11" id="KW-1133">Transmembrane helix</keyword>
<evidence type="ECO:0000256" key="10">
    <source>
        <dbReference type="SAM" id="MobiDB-lite"/>
    </source>
</evidence>
<dbReference type="EC" id="2.7.13.3" evidence="3"/>
<dbReference type="Gene3D" id="1.10.287.130">
    <property type="match status" value="1"/>
</dbReference>
<gene>
    <name evidence="14" type="ORF">HELGO_WM29043</name>
</gene>
<evidence type="ECO:0000256" key="3">
    <source>
        <dbReference type="ARBA" id="ARBA00012438"/>
    </source>
</evidence>
<dbReference type="GO" id="GO:0000155">
    <property type="term" value="F:phosphorelay sensor kinase activity"/>
    <property type="evidence" value="ECO:0007669"/>
    <property type="project" value="InterPro"/>
</dbReference>
<evidence type="ECO:0000259" key="12">
    <source>
        <dbReference type="PROSITE" id="PS50109"/>
    </source>
</evidence>
<accession>A0A6S6S0G9</accession>
<dbReference type="PANTHER" id="PTHR44936:SF10">
    <property type="entry name" value="SENSOR PROTEIN RSTB"/>
    <property type="match status" value="1"/>
</dbReference>
<dbReference type="SUPFAM" id="SSF47384">
    <property type="entry name" value="Homodimeric domain of signal transducing histidine kinase"/>
    <property type="match status" value="1"/>
</dbReference>
<evidence type="ECO:0000256" key="9">
    <source>
        <dbReference type="ARBA" id="ARBA00022840"/>
    </source>
</evidence>
<evidence type="ECO:0000256" key="6">
    <source>
        <dbReference type="ARBA" id="ARBA00022679"/>
    </source>
</evidence>
<dbReference type="InterPro" id="IPR003594">
    <property type="entry name" value="HATPase_dom"/>
</dbReference>
<keyword evidence="11" id="KW-0472">Membrane</keyword>
<name>A0A6S6S0G9_9GAMM</name>
<dbReference type="PANTHER" id="PTHR44936">
    <property type="entry name" value="SENSOR PROTEIN CREC"/>
    <property type="match status" value="1"/>
</dbReference>
<evidence type="ECO:0000256" key="1">
    <source>
        <dbReference type="ARBA" id="ARBA00000085"/>
    </source>
</evidence>
<dbReference type="InterPro" id="IPR036890">
    <property type="entry name" value="HATPase_C_sf"/>
</dbReference>
<keyword evidence="5" id="KW-0597">Phosphoprotein</keyword>
<evidence type="ECO:0000256" key="5">
    <source>
        <dbReference type="ARBA" id="ARBA00022553"/>
    </source>
</evidence>
<reference evidence="14" key="1">
    <citation type="submission" date="2020-01" db="EMBL/GenBank/DDBJ databases">
        <authorList>
            <person name="Meier V. D."/>
            <person name="Meier V D."/>
        </authorList>
    </citation>
    <scope>NUCLEOTIDE SEQUENCE</scope>
    <source>
        <strain evidence="14">HLG_WM_MAG_07</strain>
    </source>
</reference>
<sequence length="563" mass="64172">MLRLFLTLNVLIISALILFMLTLNKLPDALFSMTDVDSIEYRISHGTFHLLEKEIQGLSPDAMVAKVSDYQRSFGPLFDILSMQDLNFLSTEEMQRLKQGLTVTHEREDLAPPPRDQHATGNMVSTNSTDKDEKEEAPTLHYRRILNTQLAWQLPFDLDVSVDNLTTTVTGHYFYRGSFQLIRNTLKGKPEEQWQPIIRTMQTHFEIPLSLKLLENLDTTNENWQPLQAGKIVNLTQTQRVATVVQLIENSPYYVQSGPVTIPWNMFYMGYILFGILVLLFSSAIFIAVAPLWHNLSKLREATHLFGKGKFATRVKYSQLSSTAPISAAFNTMAERLETTMHAQKELTTAVSHELRTPVARMRFSLDMLEDSDNTSDRQRYINNLNIDIEEMDALLEELLTYARFDQHDAHLNIQSIKIEPWFNNSVEQLTRLQGDKELSSATQQIDDEDITTIDPALMRRVLNNLVQNALRYAEERVLVTLIKSPSGHYELHVSDDGDGIPESEYERLFGAFTMLEASRNKKQQGFGMGLAIAKRIIEKHQGSINISKSSLGGAEFTITWPI</sequence>
<feature type="transmembrane region" description="Helical" evidence="11">
    <location>
        <begin position="271"/>
        <end position="293"/>
    </location>
</feature>
<feature type="transmembrane region" description="Helical" evidence="11">
    <location>
        <begin position="6"/>
        <end position="23"/>
    </location>
</feature>
<dbReference type="InterPro" id="IPR004358">
    <property type="entry name" value="Sig_transdc_His_kin-like_C"/>
</dbReference>
<keyword evidence="8" id="KW-0418">Kinase</keyword>
<evidence type="ECO:0000313" key="14">
    <source>
        <dbReference type="EMBL" id="CAA6801193.1"/>
    </source>
</evidence>
<dbReference type="SMART" id="SM00387">
    <property type="entry name" value="HATPase_c"/>
    <property type="match status" value="1"/>
</dbReference>
<feature type="domain" description="HAMP" evidence="13">
    <location>
        <begin position="290"/>
        <end position="342"/>
    </location>
</feature>
<dbReference type="Gene3D" id="3.30.565.10">
    <property type="entry name" value="Histidine kinase-like ATPase, C-terminal domain"/>
    <property type="match status" value="1"/>
</dbReference>
<dbReference type="InterPro" id="IPR005467">
    <property type="entry name" value="His_kinase_dom"/>
</dbReference>
<dbReference type="EMBL" id="CACVAY010000008">
    <property type="protein sequence ID" value="CAA6801193.1"/>
    <property type="molecule type" value="Genomic_DNA"/>
</dbReference>
<evidence type="ECO:0000256" key="8">
    <source>
        <dbReference type="ARBA" id="ARBA00022777"/>
    </source>
</evidence>
<comment type="catalytic activity">
    <reaction evidence="1">
        <text>ATP + protein L-histidine = ADP + protein N-phospho-L-histidine.</text>
        <dbReference type="EC" id="2.7.13.3"/>
    </reaction>
</comment>
<comment type="subcellular location">
    <subcellularLocation>
        <location evidence="2">Cell membrane</location>
        <topology evidence="2">Multi-pass membrane protein</topology>
    </subcellularLocation>
</comment>
<keyword evidence="11" id="KW-0812">Transmembrane</keyword>
<keyword evidence="7" id="KW-0547">Nucleotide-binding</keyword>